<keyword evidence="4 7" id="KW-0812">Transmembrane</keyword>
<dbReference type="Gene3D" id="1.20.120.1220">
    <property type="match status" value="1"/>
</dbReference>
<evidence type="ECO:0000256" key="5">
    <source>
        <dbReference type="ARBA" id="ARBA00022989"/>
    </source>
</evidence>
<gene>
    <name evidence="10" type="primary">comC</name>
    <name evidence="10" type="ORF">CLOTH_07370</name>
</gene>
<evidence type="ECO:0000256" key="6">
    <source>
        <dbReference type="ARBA" id="ARBA00023136"/>
    </source>
</evidence>
<keyword evidence="3" id="KW-1003">Cell membrane</keyword>
<keyword evidence="6 7" id="KW-0472">Membrane</keyword>
<feature type="domain" description="Prepilin peptidase A24 N-terminal" evidence="9">
    <location>
        <begin position="7"/>
        <end position="90"/>
    </location>
</feature>
<feature type="transmembrane region" description="Helical" evidence="7">
    <location>
        <begin position="224"/>
        <end position="244"/>
    </location>
</feature>
<dbReference type="GO" id="GO:0005886">
    <property type="term" value="C:plasma membrane"/>
    <property type="evidence" value="ECO:0007669"/>
    <property type="project" value="UniProtKB-SubCell"/>
</dbReference>
<comment type="similarity">
    <text evidence="2">Belongs to the peptidase A24 family.</text>
</comment>
<dbReference type="RefSeq" id="WP_331721990.1">
    <property type="nucleotide sequence ID" value="NZ_MZGW01000002.1"/>
</dbReference>
<feature type="transmembrane region" description="Helical" evidence="7">
    <location>
        <begin position="81"/>
        <end position="112"/>
    </location>
</feature>
<proteinExistence type="inferred from homology"/>
<evidence type="ECO:0000313" key="11">
    <source>
        <dbReference type="Proteomes" id="UP000190140"/>
    </source>
</evidence>
<dbReference type="GO" id="GO:0006465">
    <property type="term" value="P:signal peptide processing"/>
    <property type="evidence" value="ECO:0007669"/>
    <property type="project" value="TreeGrafter"/>
</dbReference>
<feature type="transmembrane region" description="Helical" evidence="7">
    <location>
        <begin position="6"/>
        <end position="23"/>
    </location>
</feature>
<dbReference type="InterPro" id="IPR000045">
    <property type="entry name" value="Prepilin_IV_endopep_pep"/>
</dbReference>
<evidence type="ECO:0000256" key="7">
    <source>
        <dbReference type="SAM" id="Phobius"/>
    </source>
</evidence>
<feature type="domain" description="Prepilin type IV endopeptidase peptidase" evidence="8">
    <location>
        <begin position="101"/>
        <end position="205"/>
    </location>
</feature>
<dbReference type="AlphaFoldDB" id="A0A1V4I8U1"/>
<dbReference type="PANTHER" id="PTHR30487">
    <property type="entry name" value="TYPE 4 PREPILIN-LIKE PROTEINS LEADER PEPTIDE-PROCESSING ENZYME"/>
    <property type="match status" value="1"/>
</dbReference>
<dbReference type="GO" id="GO:0004190">
    <property type="term" value="F:aspartic-type endopeptidase activity"/>
    <property type="evidence" value="ECO:0007669"/>
    <property type="project" value="InterPro"/>
</dbReference>
<comment type="subcellular location">
    <subcellularLocation>
        <location evidence="1">Cell membrane</location>
        <topology evidence="1">Multi-pass membrane protein</topology>
    </subcellularLocation>
</comment>
<feature type="transmembrane region" description="Helical" evidence="7">
    <location>
        <begin position="189"/>
        <end position="212"/>
    </location>
</feature>
<dbReference type="Pfam" id="PF06750">
    <property type="entry name" value="A24_N_bact"/>
    <property type="match status" value="1"/>
</dbReference>
<evidence type="ECO:0000259" key="9">
    <source>
        <dbReference type="Pfam" id="PF06750"/>
    </source>
</evidence>
<organism evidence="10 11">
    <name type="scientific">Alkalithermobacter paradoxus</name>
    <dbReference type="NCBI Taxonomy" id="29349"/>
    <lineage>
        <taxon>Bacteria</taxon>
        <taxon>Bacillati</taxon>
        <taxon>Bacillota</taxon>
        <taxon>Clostridia</taxon>
        <taxon>Peptostreptococcales</taxon>
        <taxon>Tepidibacteraceae</taxon>
        <taxon>Alkalithermobacter</taxon>
    </lineage>
</organism>
<dbReference type="EMBL" id="MZGW01000002">
    <property type="protein sequence ID" value="OPJ56333.1"/>
    <property type="molecule type" value="Genomic_DNA"/>
</dbReference>
<keyword evidence="5 7" id="KW-1133">Transmembrane helix</keyword>
<protein>
    <submittedName>
        <fullName evidence="10">Type 4 prepilin-like protein leader peptide-processing enzyme</fullName>
    </submittedName>
</protein>
<dbReference type="PANTHER" id="PTHR30487:SF0">
    <property type="entry name" value="PREPILIN LEADER PEPTIDASE_N-METHYLTRANSFERASE-RELATED"/>
    <property type="match status" value="1"/>
</dbReference>
<dbReference type="InterPro" id="IPR010627">
    <property type="entry name" value="Prepilin_pept_A24_N"/>
</dbReference>
<feature type="transmembrane region" description="Helical" evidence="7">
    <location>
        <begin position="118"/>
        <end position="137"/>
    </location>
</feature>
<dbReference type="InterPro" id="IPR050882">
    <property type="entry name" value="Prepilin_peptidase/N-MTase"/>
</dbReference>
<evidence type="ECO:0000256" key="1">
    <source>
        <dbReference type="ARBA" id="ARBA00004651"/>
    </source>
</evidence>
<keyword evidence="11" id="KW-1185">Reference proteome</keyword>
<comment type="caution">
    <text evidence="10">The sequence shown here is derived from an EMBL/GenBank/DDBJ whole genome shotgun (WGS) entry which is preliminary data.</text>
</comment>
<evidence type="ECO:0000256" key="3">
    <source>
        <dbReference type="ARBA" id="ARBA00022475"/>
    </source>
</evidence>
<evidence type="ECO:0000256" key="2">
    <source>
        <dbReference type="ARBA" id="ARBA00005801"/>
    </source>
</evidence>
<dbReference type="Proteomes" id="UP000190140">
    <property type="component" value="Unassembled WGS sequence"/>
</dbReference>
<evidence type="ECO:0000256" key="4">
    <source>
        <dbReference type="ARBA" id="ARBA00022692"/>
    </source>
</evidence>
<reference evidence="10 11" key="1">
    <citation type="submission" date="2017-03" db="EMBL/GenBank/DDBJ databases">
        <title>Genome sequence of Clostridium thermoalcaliphilum DSM 7309.</title>
        <authorList>
            <person name="Poehlein A."/>
            <person name="Daniel R."/>
        </authorList>
    </citation>
    <scope>NUCLEOTIDE SEQUENCE [LARGE SCALE GENOMIC DNA]</scope>
    <source>
        <strain evidence="10 11">DSM 7309</strain>
    </source>
</reference>
<dbReference type="Pfam" id="PF01478">
    <property type="entry name" value="Peptidase_A24"/>
    <property type="match status" value="1"/>
</dbReference>
<dbReference type="STRING" id="29349.CLOTH_07370"/>
<evidence type="ECO:0000313" key="10">
    <source>
        <dbReference type="EMBL" id="OPJ56333.1"/>
    </source>
</evidence>
<feature type="transmembrane region" description="Helical" evidence="7">
    <location>
        <begin position="149"/>
        <end position="169"/>
    </location>
</feature>
<name>A0A1V4I8U1_9FIRM</name>
<evidence type="ECO:0000259" key="8">
    <source>
        <dbReference type="Pfam" id="PF01478"/>
    </source>
</evidence>
<accession>A0A1V4I8U1</accession>
<sequence>MIYLVFIFGSLIGSFLNVCIYRIPKGESIAYPPSSCTDCNNKLKLLDLIPIVSYILLKGRCRYCKSKISIKYPLIEFMNGIIYLMLFIRFGLSILTIKYFIISSILVVVTFIDYKYQIIPDGLIIFGLISIFIMHILDNFHIGFINSILGMLIGGGSFLTIALITKGAMGGGDVKLMALLGFALGPWNILLNIFLSFIIGAIICLILLVFGIKTRKDYIAFGPFIAIACFITICYGNEIISWYINYIGII</sequence>